<dbReference type="InterPro" id="IPR050744">
    <property type="entry name" value="AI-2_Isomerase_LsrG"/>
</dbReference>
<dbReference type="Gene3D" id="3.30.70.100">
    <property type="match status" value="1"/>
</dbReference>
<dbReference type="Pfam" id="PF03992">
    <property type="entry name" value="ABM"/>
    <property type="match status" value="1"/>
</dbReference>
<feature type="domain" description="ABM" evidence="1">
    <location>
        <begin position="19"/>
        <end position="108"/>
    </location>
</feature>
<dbReference type="SUPFAM" id="SSF54909">
    <property type="entry name" value="Dimeric alpha+beta barrel"/>
    <property type="match status" value="1"/>
</dbReference>
<organism evidence="2 3">
    <name type="scientific">Deinococcus radiodurans (strain ATCC 13939 / DSM 20539 / JCM 16871 / CCUG 27074 / LMG 4051 / NBRC 15346 / NCIMB 9279 / VKM B-1422 / R1)</name>
    <dbReference type="NCBI Taxonomy" id="243230"/>
    <lineage>
        <taxon>Bacteria</taxon>
        <taxon>Thermotogati</taxon>
        <taxon>Deinococcota</taxon>
        <taxon>Deinococci</taxon>
        <taxon>Deinococcales</taxon>
        <taxon>Deinococcaceae</taxon>
        <taxon>Deinococcus</taxon>
    </lineage>
</organism>
<dbReference type="PDBsum" id="3E8O"/>
<evidence type="ECO:0007829" key="4">
    <source>
        <dbReference type="PDB" id="3E8O"/>
    </source>
</evidence>
<dbReference type="PATRIC" id="fig|243230.17.peg.2324"/>
<dbReference type="STRING" id="243230.DR_2100"/>
<dbReference type="PANTHER" id="PTHR33336:SF3">
    <property type="entry name" value="ABM DOMAIN-CONTAINING PROTEIN"/>
    <property type="match status" value="1"/>
</dbReference>
<accession>Q9RSM4</accession>
<dbReference type="SMR" id="Q9RSM4"/>
<dbReference type="PaxDb" id="243230-DR_2100"/>
<protein>
    <recommendedName>
        <fullName evidence="1">ABM domain-containing protein</fullName>
    </recommendedName>
</protein>
<keyword evidence="3" id="KW-1185">Reference proteome</keyword>
<dbReference type="PIR" id="B75316">
    <property type="entry name" value="B75316"/>
</dbReference>
<dbReference type="PDB" id="3E8O">
    <property type="method" value="X-ray"/>
    <property type="resolution" value="1.40 A"/>
    <property type="chains" value="A/B=1-118"/>
</dbReference>
<dbReference type="PDB" id="4NPO">
    <property type="method" value="X-ray"/>
    <property type="resolution" value="1.47 A"/>
    <property type="chains" value="A/B=1-118"/>
</dbReference>
<dbReference type="KEGG" id="dra:DR_2100"/>
<dbReference type="GO" id="GO:0003824">
    <property type="term" value="F:catalytic activity"/>
    <property type="evidence" value="ECO:0000318"/>
    <property type="project" value="GO_Central"/>
</dbReference>
<evidence type="ECO:0007829" key="5">
    <source>
        <dbReference type="PDB" id="4NPO"/>
    </source>
</evidence>
<dbReference type="Proteomes" id="UP000002524">
    <property type="component" value="Chromosome 1"/>
</dbReference>
<evidence type="ECO:0000313" key="3">
    <source>
        <dbReference type="Proteomes" id="UP000002524"/>
    </source>
</evidence>
<dbReference type="InterPro" id="IPR007138">
    <property type="entry name" value="ABM_dom"/>
</dbReference>
<dbReference type="InterPro" id="IPR011008">
    <property type="entry name" value="Dimeric_a/b-barrel"/>
</dbReference>
<gene>
    <name evidence="2" type="ordered locus">DR_2100</name>
</gene>
<evidence type="ECO:0000259" key="1">
    <source>
        <dbReference type="PROSITE" id="PS51725"/>
    </source>
</evidence>
<dbReference type="InParanoid" id="Q9RSM4"/>
<reference evidence="4" key="2">
    <citation type="submission" date="2008-08" db="PDB data bank">
        <title>Crystal structure of protein of unknown function with ferredoxin-like fold (NP_295823.1) from DEINOCOCCUS RADIODURANS at 1.40 A resolution.</title>
        <authorList>
            <consortium name="Joint Center for Structural Genomics (JCSG)"/>
        </authorList>
    </citation>
    <scope>X-RAY CRYSTALLOGRAPHY (1.40 ANGSTROMS)</scope>
</reference>
<dbReference type="HOGENOM" id="CLU_131496_13_2_0"/>
<sequence>MSPQSMLTSPQHPRRTTMVISHGTLSASAEHAAHLRQLLVHIAQATRQEDGCLLYLVSEDLSQPGHFLITEHWDNLGAMHTHLALPGVTQAIDALKHLNVTDLKITAYEAGEAINIMG</sequence>
<reference evidence="2 3" key="1">
    <citation type="journal article" date="1999" name="Science">
        <title>Genome sequence of the radioresistant bacterium Deinococcus radiodurans R1.</title>
        <authorList>
            <person name="White O."/>
            <person name="Eisen J.A."/>
            <person name="Heidelberg J.F."/>
            <person name="Hickey E.K."/>
            <person name="Peterson J.D."/>
            <person name="Dodson R.J."/>
            <person name="Haft D.H."/>
            <person name="Gwinn M.L."/>
            <person name="Nelson W.C."/>
            <person name="Richardson D.L."/>
            <person name="Moffat K.S."/>
            <person name="Qin H."/>
            <person name="Jiang L."/>
            <person name="Pamphile W."/>
            <person name="Crosby M."/>
            <person name="Shen M."/>
            <person name="Vamathevan J.J."/>
            <person name="Lam P."/>
            <person name="McDonald L."/>
            <person name="Utterback T."/>
            <person name="Zalewski C."/>
            <person name="Makarova K.S."/>
            <person name="Aravind L."/>
            <person name="Daly M.J."/>
            <person name="Minton K.W."/>
            <person name="Fleischmann R.D."/>
            <person name="Ketchum K.A."/>
            <person name="Nelson K.E."/>
            <person name="Salzberg S."/>
            <person name="Smith H.O."/>
            <person name="Venter J.C."/>
            <person name="Fraser C.M."/>
        </authorList>
    </citation>
    <scope>NUCLEOTIDE SEQUENCE [LARGE SCALE GENOMIC DNA]</scope>
    <source>
        <strain evidence="3">ATCC 13939 / DSM 20539 / JCM 16871 / LMG 4051 / NBRC 15346 / NCIMB 9279 / R1 / VKM B-1422</strain>
    </source>
</reference>
<proteinExistence type="evidence at protein level"/>
<reference evidence="5" key="3">
    <citation type="submission" date="2013-11" db="PDB data bank">
        <title>Crystal structure of protein with unknown function at P61 spacegroup.</title>
        <authorList>
            <person name="Boyko K.M."/>
            <person name="Gorbacheva M.A."/>
            <person name="Rakitina T.V."/>
            <person name="Korgenevsky D.A."/>
            <person name="Shabalin I.G."/>
            <person name="Shumilin I.A."/>
            <person name="Dorovatovsky P.V."/>
            <person name="Lipkin A.V."/>
            <person name="Popov V.O."/>
        </authorList>
    </citation>
    <scope>X-RAY CRYSTALLOGRAPHY (1.47 ANGSTROMS)</scope>
</reference>
<evidence type="ECO:0000313" key="2">
    <source>
        <dbReference type="EMBL" id="AAF11648.1"/>
    </source>
</evidence>
<dbReference type="PROSITE" id="PS51725">
    <property type="entry name" value="ABM"/>
    <property type="match status" value="1"/>
</dbReference>
<dbReference type="PANTHER" id="PTHR33336">
    <property type="entry name" value="QUINOL MONOOXYGENASE YGIN-RELATED"/>
    <property type="match status" value="1"/>
</dbReference>
<dbReference type="EMBL" id="AE000513">
    <property type="protein sequence ID" value="AAF11648.1"/>
    <property type="molecule type" value="Genomic_DNA"/>
</dbReference>
<name>Q9RSM4_DEIRA</name>
<dbReference type="AlphaFoldDB" id="Q9RSM4"/>
<keyword evidence="4 5" id="KW-0002">3D-structure</keyword>
<dbReference type="OrthoDB" id="9806189at2"/>
<dbReference type="EnsemblBacteria" id="AAF11648">
    <property type="protein sequence ID" value="AAF11648"/>
    <property type="gene ID" value="DR_2100"/>
</dbReference>
<dbReference type="eggNOG" id="COG1359">
    <property type="taxonomic scope" value="Bacteria"/>
</dbReference>
<dbReference type="EvolutionaryTrace" id="Q9RSM4"/>
<dbReference type="PDBsum" id="4NPO"/>